<proteinExistence type="predicted"/>
<evidence type="ECO:0000259" key="3">
    <source>
        <dbReference type="Pfam" id="PF00931"/>
    </source>
</evidence>
<dbReference type="Pfam" id="PF00931">
    <property type="entry name" value="NB-ARC"/>
    <property type="match status" value="1"/>
</dbReference>
<gene>
    <name evidence="6" type="ORF">TorRG33x02_008530</name>
</gene>
<evidence type="ECO:0000313" key="6">
    <source>
        <dbReference type="EMBL" id="POO03648.1"/>
    </source>
</evidence>
<dbReference type="SUPFAM" id="SSF52540">
    <property type="entry name" value="P-loop containing nucleoside triphosphate hydrolases"/>
    <property type="match status" value="1"/>
</dbReference>
<dbReference type="EMBL" id="JXTC01000002">
    <property type="protein sequence ID" value="POO03648.1"/>
    <property type="molecule type" value="Genomic_DNA"/>
</dbReference>
<evidence type="ECO:0000256" key="1">
    <source>
        <dbReference type="ARBA" id="ARBA00022737"/>
    </source>
</evidence>
<keyword evidence="7" id="KW-1185">Reference proteome</keyword>
<sequence length="1044" mass="119177">MPRNKNNANHITVLLEDWRSKVRRLQDRPIEETEHSTGVPPMLPFRSGVAFVLQRLLAEKPNLVRGMGEQTRSVVMHLQLLEPFVKDLRRFKPDSRIDMVWQEEAQKIIVQAQNDLNTFLQEAANHTDLGDLALWPMFIWTITKVVSALSHLLRTKERYGFKFAGRVPSKGYTLIPHPQQQSSGIDDVVSILSALENIRSQFNRGQGPSNRVPDHLVASLLGELEYTRKLLKDQEATKGAEETKMACLKLLQKMLEDTQKLALPPIFNRISYFHPLKEMVSVFAVSFKKKQIENLRKDVRLLKRCVKAYRIELMEESCPVVGLEEDTHKLVLKLTTGHDQNRSFISIVGMKGIGKTTLAKEILNHRSIINHFPVRHFVSVPEETDEIVLLQSVGNQILKTQDERSERDYWIHKLQNFFEAEKHCLLVLDNLWSKETWDVLKIAVFSSSNTTVLGTTRDKTVASHANSSSIHHLRLRTEEESWEFFIQLVLFPSDEATEKLAKKVVVRTGGLPLAILRLGYLLSGKKVTKEELSIVLERVTQGQNQIPWVATKDTSKEDLRSKPVLKNCLSYFELFPRDSDISARRLVALWVAQGLVESDNTNGMRTQEKVAEGYLSELIDRNIIQIVERKLNGKVVTCRFPGILREIWLASRANNVAAHSWSLCASFDGKLAYRFDDDDASFSRRIHRLDHSNVLPEESCPLSIMFFDTREGDQPGEDVCNFLRKAITTGRLLNLVVLDLEHVFKPQLPSIIGKLKKLKYLGLRWTYVETLPPSIGELWNLQTLDLKHTRVKKLHSSIWKLEKLRNLHLNHNCRIKFMPQPNNLHKLSGVFLDDEGKAFMDGLHKLKNLRKLRLTIRLKPQLQGILARHILLLTNLQSLSLKSVNESSEPQELILEPLNNLVQLSSLGLTGKIARPSIKLELPKSLTELTLSGSGLTAGGQLLQTLGEHLPALKFLYFLSDSYCGTEMVFSRGFQKLLVLKLWNLPNLEKLVVEEGVMPQLRVFEVRSCAKLTAPTTRLTKLSCLKELKLTNMPEEYTAELRKT</sequence>
<evidence type="ECO:0000259" key="4">
    <source>
        <dbReference type="Pfam" id="PF23559"/>
    </source>
</evidence>
<dbReference type="InterPro" id="IPR002182">
    <property type="entry name" value="NB-ARC"/>
</dbReference>
<dbReference type="Pfam" id="PF23598">
    <property type="entry name" value="LRR_14"/>
    <property type="match status" value="1"/>
</dbReference>
<dbReference type="Gene3D" id="3.40.50.300">
    <property type="entry name" value="P-loop containing nucleotide triphosphate hydrolases"/>
    <property type="match status" value="1"/>
</dbReference>
<name>A0A2P5G0R0_TREOI</name>
<protein>
    <submittedName>
        <fullName evidence="6">NB-ARC domain, LRR domain containing protein</fullName>
    </submittedName>
</protein>
<evidence type="ECO:0000256" key="2">
    <source>
        <dbReference type="ARBA" id="ARBA00022821"/>
    </source>
</evidence>
<dbReference type="Proteomes" id="UP000237000">
    <property type="component" value="Unassembled WGS sequence"/>
</dbReference>
<evidence type="ECO:0000259" key="5">
    <source>
        <dbReference type="Pfam" id="PF23598"/>
    </source>
</evidence>
<dbReference type="PRINTS" id="PR00364">
    <property type="entry name" value="DISEASERSIST"/>
</dbReference>
<comment type="caution">
    <text evidence="6">The sequence shown here is derived from an EMBL/GenBank/DDBJ whole genome shotgun (WGS) entry which is preliminary data.</text>
</comment>
<dbReference type="GO" id="GO:0098542">
    <property type="term" value="P:defense response to other organism"/>
    <property type="evidence" value="ECO:0007669"/>
    <property type="project" value="TreeGrafter"/>
</dbReference>
<dbReference type="InterPro" id="IPR027417">
    <property type="entry name" value="P-loop_NTPase"/>
</dbReference>
<dbReference type="InterPro" id="IPR042197">
    <property type="entry name" value="Apaf_helical"/>
</dbReference>
<dbReference type="SUPFAM" id="SSF52058">
    <property type="entry name" value="L domain-like"/>
    <property type="match status" value="1"/>
</dbReference>
<feature type="domain" description="Disease resistance R13L4/SHOC-2-like LRR" evidence="5">
    <location>
        <begin position="735"/>
        <end position="1032"/>
    </location>
</feature>
<dbReference type="InterPro" id="IPR044974">
    <property type="entry name" value="Disease_R_plants"/>
</dbReference>
<dbReference type="Pfam" id="PF23559">
    <property type="entry name" value="WHD_DRP"/>
    <property type="match status" value="1"/>
</dbReference>
<evidence type="ECO:0000313" key="7">
    <source>
        <dbReference type="Proteomes" id="UP000237000"/>
    </source>
</evidence>
<dbReference type="Gene3D" id="3.80.10.10">
    <property type="entry name" value="Ribonuclease Inhibitor"/>
    <property type="match status" value="1"/>
</dbReference>
<dbReference type="InterPro" id="IPR036388">
    <property type="entry name" value="WH-like_DNA-bd_sf"/>
</dbReference>
<dbReference type="AlphaFoldDB" id="A0A2P5G0R0"/>
<organism evidence="6 7">
    <name type="scientific">Trema orientale</name>
    <name type="common">Charcoal tree</name>
    <name type="synonym">Celtis orientalis</name>
    <dbReference type="NCBI Taxonomy" id="63057"/>
    <lineage>
        <taxon>Eukaryota</taxon>
        <taxon>Viridiplantae</taxon>
        <taxon>Streptophyta</taxon>
        <taxon>Embryophyta</taxon>
        <taxon>Tracheophyta</taxon>
        <taxon>Spermatophyta</taxon>
        <taxon>Magnoliopsida</taxon>
        <taxon>eudicotyledons</taxon>
        <taxon>Gunneridae</taxon>
        <taxon>Pentapetalae</taxon>
        <taxon>rosids</taxon>
        <taxon>fabids</taxon>
        <taxon>Rosales</taxon>
        <taxon>Cannabaceae</taxon>
        <taxon>Trema</taxon>
    </lineage>
</organism>
<dbReference type="OrthoDB" id="611536at2759"/>
<dbReference type="GO" id="GO:0043531">
    <property type="term" value="F:ADP binding"/>
    <property type="evidence" value="ECO:0007669"/>
    <property type="project" value="InterPro"/>
</dbReference>
<dbReference type="PANTHER" id="PTHR23155">
    <property type="entry name" value="DISEASE RESISTANCE PROTEIN RP"/>
    <property type="match status" value="1"/>
</dbReference>
<dbReference type="Gene3D" id="1.10.10.10">
    <property type="entry name" value="Winged helix-like DNA-binding domain superfamily/Winged helix DNA-binding domain"/>
    <property type="match status" value="1"/>
</dbReference>
<dbReference type="InterPro" id="IPR058922">
    <property type="entry name" value="WHD_DRP"/>
</dbReference>
<dbReference type="InterPro" id="IPR032675">
    <property type="entry name" value="LRR_dom_sf"/>
</dbReference>
<dbReference type="InterPro" id="IPR055414">
    <property type="entry name" value="LRR_R13L4/SHOC2-like"/>
</dbReference>
<dbReference type="PANTHER" id="PTHR23155:SF955">
    <property type="entry name" value="AAA+ ATPASE DOMAIN-CONTAINING PROTEIN"/>
    <property type="match status" value="1"/>
</dbReference>
<keyword evidence="1" id="KW-0677">Repeat</keyword>
<dbReference type="InParanoid" id="A0A2P5G0R0"/>
<feature type="domain" description="Disease resistance protein winged helix" evidence="4">
    <location>
        <begin position="574"/>
        <end position="641"/>
    </location>
</feature>
<keyword evidence="2" id="KW-0611">Plant defense</keyword>
<dbReference type="Gene3D" id="1.10.8.430">
    <property type="entry name" value="Helical domain of apoptotic protease-activating factors"/>
    <property type="match status" value="1"/>
</dbReference>
<accession>A0A2P5G0R0</accession>
<reference evidence="7" key="1">
    <citation type="submission" date="2016-06" db="EMBL/GenBank/DDBJ databases">
        <title>Parallel loss of symbiosis genes in relatives of nitrogen-fixing non-legume Parasponia.</title>
        <authorList>
            <person name="Van Velzen R."/>
            <person name="Holmer R."/>
            <person name="Bu F."/>
            <person name="Rutten L."/>
            <person name="Van Zeijl A."/>
            <person name="Liu W."/>
            <person name="Santuari L."/>
            <person name="Cao Q."/>
            <person name="Sharma T."/>
            <person name="Shen D."/>
            <person name="Roswanjaya Y."/>
            <person name="Wardhani T."/>
            <person name="Kalhor M.S."/>
            <person name="Jansen J."/>
            <person name="Van den Hoogen J."/>
            <person name="Gungor B."/>
            <person name="Hartog M."/>
            <person name="Hontelez J."/>
            <person name="Verver J."/>
            <person name="Yang W.-C."/>
            <person name="Schijlen E."/>
            <person name="Repin R."/>
            <person name="Schilthuizen M."/>
            <person name="Schranz E."/>
            <person name="Heidstra R."/>
            <person name="Miyata K."/>
            <person name="Fedorova E."/>
            <person name="Kohlen W."/>
            <person name="Bisseling T."/>
            <person name="Smit S."/>
            <person name="Geurts R."/>
        </authorList>
    </citation>
    <scope>NUCLEOTIDE SEQUENCE [LARGE SCALE GENOMIC DNA]</scope>
    <source>
        <strain evidence="7">cv. RG33-2</strain>
    </source>
</reference>
<feature type="domain" description="NB-ARC" evidence="3">
    <location>
        <begin position="325"/>
        <end position="489"/>
    </location>
</feature>